<dbReference type="Gene3D" id="3.30.530.20">
    <property type="match status" value="1"/>
</dbReference>
<dbReference type="EMBL" id="WBMR01000346">
    <property type="protein sequence ID" value="KAB2358387.1"/>
    <property type="molecule type" value="Genomic_DNA"/>
</dbReference>
<reference evidence="1 2" key="1">
    <citation type="submission" date="2019-09" db="EMBL/GenBank/DDBJ databases">
        <title>Actinomadura physcomitrii sp. nov., a novel actinomycete isolated from moss [Physcomitrium sphaericum (Ludw) Fuernr].</title>
        <authorList>
            <person name="Liu C."/>
            <person name="Zhuang X."/>
        </authorList>
    </citation>
    <scope>NUCLEOTIDE SEQUENCE [LARGE SCALE GENOMIC DNA]</scope>
    <source>
        <strain evidence="1 2">CYP1-1B</strain>
    </source>
</reference>
<dbReference type="Proteomes" id="UP000483004">
    <property type="component" value="Unassembled WGS sequence"/>
</dbReference>
<gene>
    <name evidence="1" type="ORF">F9B16_47905</name>
</gene>
<evidence type="ECO:0000313" key="2">
    <source>
        <dbReference type="Proteomes" id="UP000483004"/>
    </source>
</evidence>
<organism evidence="1 2">
    <name type="scientific">Actinomadura montaniterrae</name>
    <dbReference type="NCBI Taxonomy" id="1803903"/>
    <lineage>
        <taxon>Bacteria</taxon>
        <taxon>Bacillati</taxon>
        <taxon>Actinomycetota</taxon>
        <taxon>Actinomycetes</taxon>
        <taxon>Streptosporangiales</taxon>
        <taxon>Thermomonosporaceae</taxon>
        <taxon>Actinomadura</taxon>
    </lineage>
</organism>
<evidence type="ECO:0000313" key="1">
    <source>
        <dbReference type="EMBL" id="KAB2358387.1"/>
    </source>
</evidence>
<comment type="caution">
    <text evidence="1">The sequence shown here is derived from an EMBL/GenBank/DDBJ whole genome shotgun (WGS) entry which is preliminary data.</text>
</comment>
<keyword evidence="2" id="KW-1185">Reference proteome</keyword>
<name>A0A6L3VJL8_9ACTN</name>
<protein>
    <recommendedName>
        <fullName evidence="3">SRPBCC family protein</fullName>
    </recommendedName>
</protein>
<proteinExistence type="predicted"/>
<sequence length="152" mass="17008">MTWPVGKLDDVRRLRALAAAYPGVLLEEAVLPAAFEDVWTVLGDPENGFPGLVPDVRSLRVTEREGERMRAMVHGRSGLRARFDMVLRPGWCLMQSRFLVFGMAAVPEGDATRFAYMAGFRVPGMRVAGPVLRRALGPVVLRRFVRRFTPPE</sequence>
<dbReference type="SUPFAM" id="SSF55961">
    <property type="entry name" value="Bet v1-like"/>
    <property type="match status" value="1"/>
</dbReference>
<dbReference type="RefSeq" id="WP_151546927.1">
    <property type="nucleotide sequence ID" value="NZ_WBMR01000346.1"/>
</dbReference>
<evidence type="ECO:0008006" key="3">
    <source>
        <dbReference type="Google" id="ProtNLM"/>
    </source>
</evidence>
<dbReference type="OrthoDB" id="3695461at2"/>
<dbReference type="InterPro" id="IPR023393">
    <property type="entry name" value="START-like_dom_sf"/>
</dbReference>
<dbReference type="AlphaFoldDB" id="A0A6L3VJL8"/>
<accession>A0A6L3VJL8</accession>